<dbReference type="PANTHER" id="PTHR30532">
    <property type="entry name" value="IRON III DICITRATE-BINDING PERIPLASMIC PROTEIN"/>
    <property type="match status" value="1"/>
</dbReference>
<dbReference type="SUPFAM" id="SSF53807">
    <property type="entry name" value="Helical backbone' metal receptor"/>
    <property type="match status" value="1"/>
</dbReference>
<dbReference type="Proteomes" id="UP000517916">
    <property type="component" value="Unassembled WGS sequence"/>
</dbReference>
<accession>A0ABR6BYE8</accession>
<evidence type="ECO:0000313" key="7">
    <source>
        <dbReference type="EMBL" id="MBA8931937.1"/>
    </source>
</evidence>
<gene>
    <name evidence="7" type="ORF">BC739_009196</name>
</gene>
<dbReference type="PROSITE" id="PS51257">
    <property type="entry name" value="PROKAR_LIPOPROTEIN"/>
    <property type="match status" value="1"/>
</dbReference>
<name>A0ABR6BYE8_9PSEU</name>
<dbReference type="Pfam" id="PF01497">
    <property type="entry name" value="Peripla_BP_2"/>
    <property type="match status" value="1"/>
</dbReference>
<evidence type="ECO:0000256" key="3">
    <source>
        <dbReference type="ARBA" id="ARBA00022448"/>
    </source>
</evidence>
<feature type="domain" description="Fe/B12 periplasmic-binding" evidence="6">
    <location>
        <begin position="54"/>
        <end position="328"/>
    </location>
</feature>
<feature type="signal peptide" evidence="5">
    <location>
        <begin position="1"/>
        <end position="31"/>
    </location>
</feature>
<keyword evidence="8" id="KW-1185">Reference proteome</keyword>
<keyword evidence="3" id="KW-0813">Transport</keyword>
<evidence type="ECO:0000256" key="4">
    <source>
        <dbReference type="ARBA" id="ARBA00022729"/>
    </source>
</evidence>
<reference evidence="7 8" key="1">
    <citation type="submission" date="2020-08" db="EMBL/GenBank/DDBJ databases">
        <title>Genomic Encyclopedia of Archaeal and Bacterial Type Strains, Phase II (KMG-II): from individual species to whole genera.</title>
        <authorList>
            <person name="Goeker M."/>
        </authorList>
    </citation>
    <scope>NUCLEOTIDE SEQUENCE [LARGE SCALE GENOMIC DNA]</scope>
    <source>
        <strain evidence="7 8">DSM 43850</strain>
    </source>
</reference>
<sequence length="329" mass="33568">MRRSAWLTAVVAGIGLLAACAPSPATGSAPAEPGFPVTISHAKGSATVGHRPRRVVVLGSADAQIASALDLPVVAAVRSPSSADGNWPGLAKPLPAAVLTLDALNPRLEAVAAAAPDLILATSAQPAYGAVYDKLAAMAPVITYRHGLLQDDGDELVTMIGQAAGEEARARELVASSHAAIEAVKRELPGLAGRKVAFGQYTGGKTYLAASDHALSVRLLGQLGLRVPEQLSALAGQAEGYAASLGMVTPSAENLGVLDSADLALISTYGSGAREEFTRIPLVAKSSLAARGRLNLINQDLATTLLTPTPATTGYLLEQLKPLLAKAVS</sequence>
<dbReference type="InterPro" id="IPR002491">
    <property type="entry name" value="ABC_transptr_periplasmic_BD"/>
</dbReference>
<keyword evidence="4 5" id="KW-0732">Signal</keyword>
<comment type="subcellular location">
    <subcellularLocation>
        <location evidence="1">Cell envelope</location>
    </subcellularLocation>
</comment>
<comment type="similarity">
    <text evidence="2">Belongs to the bacterial solute-binding protein 8 family.</text>
</comment>
<evidence type="ECO:0000256" key="1">
    <source>
        <dbReference type="ARBA" id="ARBA00004196"/>
    </source>
</evidence>
<dbReference type="RefSeq" id="WP_025357199.1">
    <property type="nucleotide sequence ID" value="NZ_BAAABQ010000027.1"/>
</dbReference>
<feature type="chain" id="PRO_5045675095" evidence="5">
    <location>
        <begin position="32"/>
        <end position="329"/>
    </location>
</feature>
<comment type="caution">
    <text evidence="7">The sequence shown here is derived from an EMBL/GenBank/DDBJ whole genome shotgun (WGS) entry which is preliminary data.</text>
</comment>
<dbReference type="InterPro" id="IPR051313">
    <property type="entry name" value="Bact_iron-sidero_bind"/>
</dbReference>
<organism evidence="7 8">
    <name type="scientific">Kutzneria viridogrisea</name>
    <dbReference type="NCBI Taxonomy" id="47990"/>
    <lineage>
        <taxon>Bacteria</taxon>
        <taxon>Bacillati</taxon>
        <taxon>Actinomycetota</taxon>
        <taxon>Actinomycetes</taxon>
        <taxon>Pseudonocardiales</taxon>
        <taxon>Pseudonocardiaceae</taxon>
        <taxon>Kutzneria</taxon>
    </lineage>
</organism>
<evidence type="ECO:0000259" key="6">
    <source>
        <dbReference type="PROSITE" id="PS50983"/>
    </source>
</evidence>
<dbReference type="Gene3D" id="3.40.50.1980">
    <property type="entry name" value="Nitrogenase molybdenum iron protein domain"/>
    <property type="match status" value="2"/>
</dbReference>
<protein>
    <submittedName>
        <fullName evidence="7">Iron complex transport system substrate-binding protein</fullName>
    </submittedName>
</protein>
<dbReference type="PROSITE" id="PS50983">
    <property type="entry name" value="FE_B12_PBP"/>
    <property type="match status" value="1"/>
</dbReference>
<proteinExistence type="inferred from homology"/>
<evidence type="ECO:0000256" key="2">
    <source>
        <dbReference type="ARBA" id="ARBA00008814"/>
    </source>
</evidence>
<evidence type="ECO:0000256" key="5">
    <source>
        <dbReference type="SAM" id="SignalP"/>
    </source>
</evidence>
<dbReference type="EMBL" id="JACJID010000010">
    <property type="protein sequence ID" value="MBA8931937.1"/>
    <property type="molecule type" value="Genomic_DNA"/>
</dbReference>
<evidence type="ECO:0000313" key="8">
    <source>
        <dbReference type="Proteomes" id="UP000517916"/>
    </source>
</evidence>
<dbReference type="PANTHER" id="PTHR30532:SF24">
    <property type="entry name" value="FERRIC ENTEROBACTIN-BINDING PERIPLASMIC PROTEIN FEPB"/>
    <property type="match status" value="1"/>
</dbReference>